<dbReference type="PANTHER" id="PTHR12599:SF0">
    <property type="entry name" value="PTERIN-4-ALPHA-CARBINOLAMINE DEHYDRATASE"/>
    <property type="match status" value="1"/>
</dbReference>
<accession>A0AAV0N0N8</accession>
<dbReference type="Gene3D" id="3.30.1360.20">
    <property type="entry name" value="Transcriptional coactivator/pterin dehydratase"/>
    <property type="match status" value="1"/>
</dbReference>
<evidence type="ECO:0000256" key="3">
    <source>
        <dbReference type="ARBA" id="ARBA00013252"/>
    </source>
</evidence>
<keyword evidence="4" id="KW-0456">Lyase</keyword>
<evidence type="ECO:0000313" key="6">
    <source>
        <dbReference type="EMBL" id="CAI0452146.1"/>
    </source>
</evidence>
<dbReference type="Pfam" id="PF01329">
    <property type="entry name" value="Pterin_4a"/>
    <property type="match status" value="1"/>
</dbReference>
<evidence type="ECO:0000256" key="1">
    <source>
        <dbReference type="ARBA" id="ARBA00001554"/>
    </source>
</evidence>
<dbReference type="CDD" id="cd00913">
    <property type="entry name" value="PCD_DCoH_subfamily_a"/>
    <property type="match status" value="1"/>
</dbReference>
<evidence type="ECO:0000313" key="7">
    <source>
        <dbReference type="Proteomes" id="UP001154282"/>
    </source>
</evidence>
<dbReference type="InterPro" id="IPR036428">
    <property type="entry name" value="PCD_sf"/>
</dbReference>
<dbReference type="GO" id="GO:0008124">
    <property type="term" value="F:4-alpha-hydroxytetrahydrobiopterin dehydratase activity"/>
    <property type="evidence" value="ECO:0007669"/>
    <property type="project" value="UniProtKB-EC"/>
</dbReference>
<reference evidence="6" key="1">
    <citation type="submission" date="2022-08" db="EMBL/GenBank/DDBJ databases">
        <authorList>
            <person name="Gutierrez-Valencia J."/>
        </authorList>
    </citation>
    <scope>NUCLEOTIDE SEQUENCE</scope>
</reference>
<keyword evidence="7" id="KW-1185">Reference proteome</keyword>
<dbReference type="EC" id="4.2.1.96" evidence="3"/>
<dbReference type="PANTHER" id="PTHR12599">
    <property type="entry name" value="PTERIN-4-ALPHA-CARBINOLAMINE DEHYDRATASE"/>
    <property type="match status" value="1"/>
</dbReference>
<organism evidence="6 7">
    <name type="scientific">Linum tenue</name>
    <dbReference type="NCBI Taxonomy" id="586396"/>
    <lineage>
        <taxon>Eukaryota</taxon>
        <taxon>Viridiplantae</taxon>
        <taxon>Streptophyta</taxon>
        <taxon>Embryophyta</taxon>
        <taxon>Tracheophyta</taxon>
        <taxon>Spermatophyta</taxon>
        <taxon>Magnoliopsida</taxon>
        <taxon>eudicotyledons</taxon>
        <taxon>Gunneridae</taxon>
        <taxon>Pentapetalae</taxon>
        <taxon>rosids</taxon>
        <taxon>fabids</taxon>
        <taxon>Malpighiales</taxon>
        <taxon>Linaceae</taxon>
        <taxon>Linum</taxon>
    </lineage>
</organism>
<comment type="similarity">
    <text evidence="2">Belongs to the pterin-4-alpha-carbinolamine dehydratase family.</text>
</comment>
<evidence type="ECO:0000256" key="4">
    <source>
        <dbReference type="ARBA" id="ARBA00023239"/>
    </source>
</evidence>
<dbReference type="InterPro" id="IPR001533">
    <property type="entry name" value="Pterin_deHydtase"/>
</dbReference>
<comment type="caution">
    <text evidence="6">The sequence shown here is derived from an EMBL/GenBank/DDBJ whole genome shotgun (WGS) entry which is preliminary data.</text>
</comment>
<dbReference type="AlphaFoldDB" id="A0AAV0N0N8"/>
<dbReference type="Proteomes" id="UP001154282">
    <property type="component" value="Unassembled WGS sequence"/>
</dbReference>
<dbReference type="GO" id="GO:0005739">
    <property type="term" value="C:mitochondrion"/>
    <property type="evidence" value="ECO:0007669"/>
    <property type="project" value="TreeGrafter"/>
</dbReference>
<gene>
    <name evidence="6" type="ORF">LITE_LOCUS31118</name>
</gene>
<proteinExistence type="inferred from homology"/>
<sequence>MAKDCTIFSFSCGEFWLLKNNGWSPSFPLPRVVFGFGIDEPLSTEGNDPRLSLWSSRRLLPVESLRTFALSCLGLWRMGPIGPVTSTKAQPDPPFRCKSGTVTTHSLTHPSTTRDESVVASVPAISLPPATAIFSSATVFVIDLVTKKCVPCNSKDMRPMTEESAAEMMPKVPGWNLVNEDGKLKLNRSWRTKSFTKGLELFQLVGNIAETEGHHPDLHLVGWNDVKIEIWTHAVGGLTENDFILAAKINQLDMHNLLRKKPSAS</sequence>
<evidence type="ECO:0000256" key="5">
    <source>
        <dbReference type="ARBA" id="ARBA00030497"/>
    </source>
</evidence>
<protein>
    <recommendedName>
        <fullName evidence="3">4a-hydroxytetrahydrobiopterin dehydratase</fullName>
        <ecNumber evidence="3">4.2.1.96</ecNumber>
    </recommendedName>
    <alternativeName>
        <fullName evidence="5">4-alpha-hydroxy-tetrahydropterin dehydratase</fullName>
    </alternativeName>
</protein>
<evidence type="ECO:0000256" key="2">
    <source>
        <dbReference type="ARBA" id="ARBA00006472"/>
    </source>
</evidence>
<name>A0AAV0N0N8_9ROSI</name>
<dbReference type="GO" id="GO:0006729">
    <property type="term" value="P:tetrahydrobiopterin biosynthetic process"/>
    <property type="evidence" value="ECO:0007669"/>
    <property type="project" value="InterPro"/>
</dbReference>
<dbReference type="SUPFAM" id="SSF55248">
    <property type="entry name" value="PCD-like"/>
    <property type="match status" value="1"/>
</dbReference>
<dbReference type="EMBL" id="CAMGYJ010000007">
    <property type="protein sequence ID" value="CAI0452146.1"/>
    <property type="molecule type" value="Genomic_DNA"/>
</dbReference>
<comment type="catalytic activity">
    <reaction evidence="1">
        <text>(4aS,6R)-4a-hydroxy-L-erythro-5,6,7,8-tetrahydrobiopterin = (6R)-L-erythro-6,7-dihydrobiopterin + H2O</text>
        <dbReference type="Rhea" id="RHEA:11920"/>
        <dbReference type="ChEBI" id="CHEBI:15377"/>
        <dbReference type="ChEBI" id="CHEBI:15642"/>
        <dbReference type="ChEBI" id="CHEBI:43120"/>
        <dbReference type="EC" id="4.2.1.96"/>
    </reaction>
</comment>